<sequence length="568" mass="65245">MTSSPRAISSRRSSLITFLTRKSFSFDTESEQSSVVDGPGAISGRWIEALGRLTLGRYERLVIQRKLLDIKNYFPHTDEDQLSKNTYDDLLELSRPDFDVYSKGIRRQVLGLVMVQIATRQTSQLLGSLARWDPKELETRLVLLEYLKCLPITGNSDEPKHGALYAAPARRYSQAVSKHEPSLASPFLDFLLQLGQINRDHMKLVLDIIISETPLKPVSLVTMRYSPDLRRKTWSSLELHVCGRRLEQMFMKQERYSEGVELFDAKDALSTSAWSFVKRMIFPTNSRMIRRRRILAEALALFPFVDQVSFFTTLIQQLKYRPESFPKERSFQFIEFTLEAARLDASIRTALVHSRCVAYYNDTLGHDVNDRHAPPGVESEKQELWELIREVFGEELQQSLDEDTSLLNKSSTSFNVQLLNNFSEEYLIQVVISAPGRSQRWTIYKRLPDLLASTRPLESNSWREYHSLTSDKKENFVEHFLRELARQSGGPYSQDITAFFTSNIVGDGEADKFPVHREVSASPTPGRSTEEAALESAARHDVRSFLYMKDEDARFDRFLDVGNRLGLL</sequence>
<dbReference type="EMBL" id="JBBXMP010000017">
    <property type="protein sequence ID" value="KAL0068611.1"/>
    <property type="molecule type" value="Genomic_DNA"/>
</dbReference>
<protein>
    <submittedName>
        <fullName evidence="1">Uncharacterized protein</fullName>
    </submittedName>
</protein>
<evidence type="ECO:0000313" key="2">
    <source>
        <dbReference type="Proteomes" id="UP001437256"/>
    </source>
</evidence>
<dbReference type="Proteomes" id="UP001437256">
    <property type="component" value="Unassembled WGS sequence"/>
</dbReference>
<evidence type="ECO:0000313" key="1">
    <source>
        <dbReference type="EMBL" id="KAL0068611.1"/>
    </source>
</evidence>
<reference evidence="1 2" key="1">
    <citation type="submission" date="2024-05" db="EMBL/GenBank/DDBJ databases">
        <title>A draft genome resource for the thread blight pathogen Marasmius tenuissimus strain MS-2.</title>
        <authorList>
            <person name="Yulfo-Soto G.E."/>
            <person name="Baruah I.K."/>
            <person name="Amoako-Attah I."/>
            <person name="Bukari Y."/>
            <person name="Meinhardt L.W."/>
            <person name="Bailey B.A."/>
            <person name="Cohen S.P."/>
        </authorList>
    </citation>
    <scope>NUCLEOTIDE SEQUENCE [LARGE SCALE GENOMIC DNA]</scope>
    <source>
        <strain evidence="1 2">MS-2</strain>
    </source>
</reference>
<keyword evidence="2" id="KW-1185">Reference proteome</keyword>
<organism evidence="1 2">
    <name type="scientific">Marasmius tenuissimus</name>
    <dbReference type="NCBI Taxonomy" id="585030"/>
    <lineage>
        <taxon>Eukaryota</taxon>
        <taxon>Fungi</taxon>
        <taxon>Dikarya</taxon>
        <taxon>Basidiomycota</taxon>
        <taxon>Agaricomycotina</taxon>
        <taxon>Agaricomycetes</taxon>
        <taxon>Agaricomycetidae</taxon>
        <taxon>Agaricales</taxon>
        <taxon>Marasmiineae</taxon>
        <taxon>Marasmiaceae</taxon>
        <taxon>Marasmius</taxon>
    </lineage>
</organism>
<gene>
    <name evidence="1" type="ORF">AAF712_004327</name>
</gene>
<comment type="caution">
    <text evidence="1">The sequence shown here is derived from an EMBL/GenBank/DDBJ whole genome shotgun (WGS) entry which is preliminary data.</text>
</comment>
<proteinExistence type="predicted"/>
<name>A0ABR3A5H9_9AGAR</name>
<accession>A0ABR3A5H9</accession>